<dbReference type="InterPro" id="IPR005958">
    <property type="entry name" value="TyrNic_aminoTrfase"/>
</dbReference>
<comment type="cofactor">
    <cofactor evidence="1 14 15">
        <name>pyridoxal 5'-phosphate</name>
        <dbReference type="ChEBI" id="CHEBI:597326"/>
    </cofactor>
</comment>
<feature type="domain" description="Aminotransferase class I/classII large" evidence="16">
    <location>
        <begin position="39"/>
        <end position="400"/>
    </location>
</feature>
<dbReference type="Gene3D" id="3.40.640.10">
    <property type="entry name" value="Type I PLP-dependent aspartate aminotransferase-like (Major domain)"/>
    <property type="match status" value="1"/>
</dbReference>
<evidence type="ECO:0000256" key="4">
    <source>
        <dbReference type="ARBA" id="ARBA00011738"/>
    </source>
</evidence>
<dbReference type="PRINTS" id="PR00753">
    <property type="entry name" value="ACCSYNTHASE"/>
</dbReference>
<keyword evidence="11" id="KW-0585">Phenylalanine catabolism</keyword>
<dbReference type="FunFam" id="3.40.640.10:FF:000048">
    <property type="entry name" value="tyrosine aminotransferase"/>
    <property type="match status" value="1"/>
</dbReference>
<evidence type="ECO:0000256" key="10">
    <source>
        <dbReference type="ARBA" id="ARBA00022898"/>
    </source>
</evidence>
<sequence length="409" mass="45121">MSSDRNAWKIKSSKTAQQAHNPIRAIVDQLKVDPKATKPLISLSIGDPTIFGNFNVDSSINEAVIKQINGYRANGYPPADGTLNSRSAIAQSHSLPSAPLVASDVILANGCSGALEMCVNVLCNEGQNILIPRPGFPLYGSLAATRFVEARYYNLLPEKNWEADLEHLESLIDEKTSAILVNNPSNPCGSVYSREHLEAILKVAEKHHVPIIADEIYCDLVFKGNAFYPMASLTDSVPILAVGGLAKKWLVPGWRVGWILIHDRNGVFSEIHEGLHQLAQIILGPNSLIQAALPDIIEKTPASFYESTIKQIQDNVDLSMSVLSRIDGLKPVTPQGAMYLMLGIEVEKFKDIETDVDFSAKLLAEENVVCLPGECFNYPNYVRLVITPTKDKLEEAYKRIEEFCSKHRK</sequence>
<evidence type="ECO:0000313" key="17">
    <source>
        <dbReference type="EMBL" id="RCH79888.1"/>
    </source>
</evidence>
<keyword evidence="7" id="KW-0032">Aminotransferase</keyword>
<dbReference type="PANTHER" id="PTHR45744">
    <property type="entry name" value="TYROSINE AMINOTRANSFERASE"/>
    <property type="match status" value="1"/>
</dbReference>
<keyword evidence="8" id="KW-0808">Transferase</keyword>
<dbReference type="NCBIfam" id="TIGR01264">
    <property type="entry name" value="tyr_amTase_E"/>
    <property type="match status" value="1"/>
</dbReference>
<comment type="subunit">
    <text evidence="4">Homodimer.</text>
</comment>
<accession>A0A367IQC9</accession>
<dbReference type="GO" id="GO:0006559">
    <property type="term" value="P:L-phenylalanine catabolic process"/>
    <property type="evidence" value="ECO:0007669"/>
    <property type="project" value="UniProtKB-UniPathway"/>
</dbReference>
<keyword evidence="9" id="KW-0828">Tyrosine catabolism</keyword>
<dbReference type="Gene3D" id="3.90.1150.10">
    <property type="entry name" value="Aspartate Aminotransferase, domain 1"/>
    <property type="match status" value="1"/>
</dbReference>
<dbReference type="InterPro" id="IPR004839">
    <property type="entry name" value="Aminotransferase_I/II_large"/>
</dbReference>
<dbReference type="GO" id="GO:0030170">
    <property type="term" value="F:pyridoxal phosphate binding"/>
    <property type="evidence" value="ECO:0007669"/>
    <property type="project" value="InterPro"/>
</dbReference>
<comment type="catalytic activity">
    <reaction evidence="13">
        <text>L-tyrosine + 2-oxoglutarate = 3-(4-hydroxyphenyl)pyruvate + L-glutamate</text>
        <dbReference type="Rhea" id="RHEA:15093"/>
        <dbReference type="ChEBI" id="CHEBI:16810"/>
        <dbReference type="ChEBI" id="CHEBI:29985"/>
        <dbReference type="ChEBI" id="CHEBI:36242"/>
        <dbReference type="ChEBI" id="CHEBI:58315"/>
        <dbReference type="EC" id="2.6.1.5"/>
    </reaction>
</comment>
<evidence type="ECO:0000256" key="15">
    <source>
        <dbReference type="PIRSR" id="PIRSR000517-1"/>
    </source>
</evidence>
<dbReference type="Pfam" id="PF00155">
    <property type="entry name" value="Aminotran_1_2"/>
    <property type="match status" value="1"/>
</dbReference>
<dbReference type="SUPFAM" id="SSF53383">
    <property type="entry name" value="PLP-dependent transferases"/>
    <property type="match status" value="1"/>
</dbReference>
<organism evidence="17 18">
    <name type="scientific">Rhizopus stolonifer</name>
    <name type="common">Rhizopus nigricans</name>
    <dbReference type="NCBI Taxonomy" id="4846"/>
    <lineage>
        <taxon>Eukaryota</taxon>
        <taxon>Fungi</taxon>
        <taxon>Fungi incertae sedis</taxon>
        <taxon>Mucoromycota</taxon>
        <taxon>Mucoromycotina</taxon>
        <taxon>Mucoromycetes</taxon>
        <taxon>Mucorales</taxon>
        <taxon>Mucorineae</taxon>
        <taxon>Rhizopodaceae</taxon>
        <taxon>Rhizopus</taxon>
    </lineage>
</organism>
<evidence type="ECO:0000256" key="8">
    <source>
        <dbReference type="ARBA" id="ARBA00022679"/>
    </source>
</evidence>
<comment type="caution">
    <text evidence="17">The sequence shown here is derived from an EMBL/GenBank/DDBJ whole genome shotgun (WGS) entry which is preliminary data.</text>
</comment>
<dbReference type="PIRSF" id="PIRSF000517">
    <property type="entry name" value="Tyr_transaminase"/>
    <property type="match status" value="1"/>
</dbReference>
<evidence type="ECO:0000256" key="14">
    <source>
        <dbReference type="PIRNR" id="PIRNR000517"/>
    </source>
</evidence>
<evidence type="ECO:0000256" key="1">
    <source>
        <dbReference type="ARBA" id="ARBA00001933"/>
    </source>
</evidence>
<evidence type="ECO:0000256" key="13">
    <source>
        <dbReference type="ARBA" id="ARBA00047798"/>
    </source>
</evidence>
<name>A0A367IQC9_RHIST</name>
<dbReference type="CDD" id="cd00609">
    <property type="entry name" value="AAT_like"/>
    <property type="match status" value="1"/>
</dbReference>
<dbReference type="UniPathway" id="UPA00139">
    <property type="reaction ID" value="UER00338"/>
</dbReference>
<dbReference type="Proteomes" id="UP000253551">
    <property type="component" value="Unassembled WGS sequence"/>
</dbReference>
<feature type="modified residue" description="N6-(pyridoxal phosphate)lysine" evidence="15">
    <location>
        <position position="247"/>
    </location>
</feature>
<dbReference type="EC" id="2.6.1.5" evidence="5"/>
<dbReference type="PANTHER" id="PTHR45744:SF2">
    <property type="entry name" value="TYROSINE AMINOTRANSFERASE"/>
    <property type="match status" value="1"/>
</dbReference>
<evidence type="ECO:0000256" key="6">
    <source>
        <dbReference type="ARBA" id="ARBA00015959"/>
    </source>
</evidence>
<evidence type="ECO:0000256" key="2">
    <source>
        <dbReference type="ARBA" id="ARBA00005203"/>
    </source>
</evidence>
<dbReference type="InterPro" id="IPR004838">
    <property type="entry name" value="NHTrfase_class1_PyrdxlP-BS"/>
</dbReference>
<dbReference type="PROSITE" id="PS00105">
    <property type="entry name" value="AA_TRANSFER_CLASS_1"/>
    <property type="match status" value="1"/>
</dbReference>
<dbReference type="NCBIfam" id="TIGR01265">
    <property type="entry name" value="tyr_nico_aTase"/>
    <property type="match status" value="1"/>
</dbReference>
<evidence type="ECO:0000256" key="11">
    <source>
        <dbReference type="ARBA" id="ARBA00023232"/>
    </source>
</evidence>
<dbReference type="GO" id="GO:0004838">
    <property type="term" value="F:L-tyrosine-2-oxoglutarate transaminase activity"/>
    <property type="evidence" value="ECO:0007669"/>
    <property type="project" value="InterPro"/>
</dbReference>
<evidence type="ECO:0000256" key="7">
    <source>
        <dbReference type="ARBA" id="ARBA00022576"/>
    </source>
</evidence>
<evidence type="ECO:0000256" key="5">
    <source>
        <dbReference type="ARBA" id="ARBA00012749"/>
    </source>
</evidence>
<dbReference type="EMBL" id="PJQM01006308">
    <property type="protein sequence ID" value="RCH79888.1"/>
    <property type="molecule type" value="Genomic_DNA"/>
</dbReference>
<dbReference type="InterPro" id="IPR015424">
    <property type="entry name" value="PyrdxlP-dep_Trfase"/>
</dbReference>
<dbReference type="GO" id="GO:0006572">
    <property type="term" value="P:L-tyrosine catabolic process"/>
    <property type="evidence" value="ECO:0007669"/>
    <property type="project" value="UniProtKB-KW"/>
</dbReference>
<protein>
    <recommendedName>
        <fullName evidence="6">Tyrosine aminotransferase</fullName>
        <ecNumber evidence="5">2.6.1.5</ecNumber>
    </recommendedName>
    <alternativeName>
        <fullName evidence="12">L-tyrosine:2-oxoglutarate aminotransferase</fullName>
    </alternativeName>
</protein>
<dbReference type="AlphaFoldDB" id="A0A367IQC9"/>
<comment type="similarity">
    <text evidence="3 14">Belongs to the class-I pyridoxal-phosphate-dependent aminotransferase family.</text>
</comment>
<comment type="pathway">
    <text evidence="2">Amino-acid degradation; L-phenylalanine degradation; acetoacetate and fumarate from L-phenylalanine: step 2/6.</text>
</comment>
<gene>
    <name evidence="17" type="ORF">CU098_004421</name>
</gene>
<dbReference type="InterPro" id="IPR005957">
    <property type="entry name" value="Tyrosine_aminoTrfase"/>
</dbReference>
<evidence type="ECO:0000256" key="3">
    <source>
        <dbReference type="ARBA" id="ARBA00007441"/>
    </source>
</evidence>
<keyword evidence="18" id="KW-1185">Reference proteome</keyword>
<dbReference type="InterPro" id="IPR015421">
    <property type="entry name" value="PyrdxlP-dep_Trfase_major"/>
</dbReference>
<evidence type="ECO:0000256" key="12">
    <source>
        <dbReference type="ARBA" id="ARBA00031696"/>
    </source>
</evidence>
<dbReference type="OrthoDB" id="7042322at2759"/>
<evidence type="ECO:0000259" key="16">
    <source>
        <dbReference type="Pfam" id="PF00155"/>
    </source>
</evidence>
<keyword evidence="10 14" id="KW-0663">Pyridoxal phosphate</keyword>
<proteinExistence type="inferred from homology"/>
<evidence type="ECO:0000313" key="18">
    <source>
        <dbReference type="Proteomes" id="UP000253551"/>
    </source>
</evidence>
<reference evidence="17 18" key="1">
    <citation type="journal article" date="2018" name="G3 (Bethesda)">
        <title>Phylogenetic and Phylogenomic Definition of Rhizopus Species.</title>
        <authorList>
            <person name="Gryganskyi A.P."/>
            <person name="Golan J."/>
            <person name="Dolatabadi S."/>
            <person name="Mondo S."/>
            <person name="Robb S."/>
            <person name="Idnurm A."/>
            <person name="Muszewska A."/>
            <person name="Steczkiewicz K."/>
            <person name="Masonjones S."/>
            <person name="Liao H.L."/>
            <person name="Gajdeczka M.T."/>
            <person name="Anike F."/>
            <person name="Vuek A."/>
            <person name="Anishchenko I.M."/>
            <person name="Voigt K."/>
            <person name="de Hoog G.S."/>
            <person name="Smith M.E."/>
            <person name="Heitman J."/>
            <person name="Vilgalys R."/>
            <person name="Stajich J.E."/>
        </authorList>
    </citation>
    <scope>NUCLEOTIDE SEQUENCE [LARGE SCALE GENOMIC DNA]</scope>
    <source>
        <strain evidence="17 18">LSU 92-RS-03</strain>
    </source>
</reference>
<dbReference type="InterPro" id="IPR015422">
    <property type="entry name" value="PyrdxlP-dep_Trfase_small"/>
</dbReference>
<dbReference type="STRING" id="4846.A0A367IQC9"/>
<evidence type="ECO:0000256" key="9">
    <source>
        <dbReference type="ARBA" id="ARBA00022878"/>
    </source>
</evidence>